<dbReference type="PRINTS" id="PR00111">
    <property type="entry name" value="ABHYDROLASE"/>
</dbReference>
<dbReference type="OrthoDB" id="812569at2"/>
<proteinExistence type="predicted"/>
<dbReference type="AlphaFoldDB" id="A0A4V3D9V4"/>
<dbReference type="InterPro" id="IPR051340">
    <property type="entry name" value="Haloalkane_dehalogenase"/>
</dbReference>
<protein>
    <submittedName>
        <fullName evidence="3">Haloalkane dehalogenase</fullName>
    </submittedName>
</protein>
<name>A0A4V3D9V4_9PSEU</name>
<dbReference type="EMBL" id="SNYO01000004">
    <property type="protein sequence ID" value="TDQ58832.1"/>
    <property type="molecule type" value="Genomic_DNA"/>
</dbReference>
<dbReference type="InterPro" id="IPR029058">
    <property type="entry name" value="AB_hydrolase_fold"/>
</dbReference>
<keyword evidence="4" id="KW-1185">Reference proteome</keyword>
<dbReference type="Proteomes" id="UP000295705">
    <property type="component" value="Unassembled WGS sequence"/>
</dbReference>
<dbReference type="SUPFAM" id="SSF53474">
    <property type="entry name" value="alpha/beta-Hydrolases"/>
    <property type="match status" value="1"/>
</dbReference>
<organism evidence="3 4">
    <name type="scientific">Actinomycetospora succinea</name>
    <dbReference type="NCBI Taxonomy" id="663603"/>
    <lineage>
        <taxon>Bacteria</taxon>
        <taxon>Bacillati</taxon>
        <taxon>Actinomycetota</taxon>
        <taxon>Actinomycetes</taxon>
        <taxon>Pseudonocardiales</taxon>
        <taxon>Pseudonocardiaceae</taxon>
        <taxon>Actinomycetospora</taxon>
    </lineage>
</organism>
<keyword evidence="1" id="KW-0378">Hydrolase</keyword>
<reference evidence="3 4" key="1">
    <citation type="submission" date="2019-03" db="EMBL/GenBank/DDBJ databases">
        <title>Genomic Encyclopedia of Type Strains, Phase IV (KMG-IV): sequencing the most valuable type-strain genomes for metagenomic binning, comparative biology and taxonomic classification.</title>
        <authorList>
            <person name="Goeker M."/>
        </authorList>
    </citation>
    <scope>NUCLEOTIDE SEQUENCE [LARGE SCALE GENOMIC DNA]</scope>
    <source>
        <strain evidence="3 4">DSM 45775</strain>
    </source>
</reference>
<comment type="caution">
    <text evidence="3">The sequence shown here is derived from an EMBL/GenBank/DDBJ whole genome shotgun (WGS) entry which is preliminary data.</text>
</comment>
<dbReference type="Gene3D" id="3.40.50.1820">
    <property type="entry name" value="alpha/beta hydrolase"/>
    <property type="match status" value="1"/>
</dbReference>
<accession>A0A4V3D9V4</accession>
<dbReference type="InterPro" id="IPR000639">
    <property type="entry name" value="Epox_hydrolase-like"/>
</dbReference>
<dbReference type="Pfam" id="PF00561">
    <property type="entry name" value="Abhydrolase_1"/>
    <property type="match status" value="1"/>
</dbReference>
<evidence type="ECO:0000259" key="2">
    <source>
        <dbReference type="Pfam" id="PF00561"/>
    </source>
</evidence>
<dbReference type="GO" id="GO:0004301">
    <property type="term" value="F:epoxide hydrolase activity"/>
    <property type="evidence" value="ECO:0007669"/>
    <property type="project" value="TreeGrafter"/>
</dbReference>
<sequence length="301" mass="33025">MSATATTAGLAGYPFVPRGVDIGGHRMSYVDEGDRDAPPVLLVHGNPTWSFYWRTLLRSLPARGRRVLAPDHIGMGLSDTPSRRDYPHTLARRVADLTAFVDGLDLAEPLSLVVHDWGGPIGLAWAAEHLDRVADIVVMNTGAFPLPADHGLPWMLRAARLPVVSDVLVRRLNAFSAGALVLGTGQAWLPAEARRGLLAPYDRPEHRVAVHAFVQDIPLGPDDPAHPVLARLEERLPLLDARPVQVHWGMKDPVFDADILARVERGLPHAEVFRYPDAGHYVLEDEAEAIGARVDAFLDRR</sequence>
<dbReference type="PANTHER" id="PTHR42977">
    <property type="entry name" value="HYDROLASE-RELATED"/>
    <property type="match status" value="1"/>
</dbReference>
<dbReference type="RefSeq" id="WP_133827615.1">
    <property type="nucleotide sequence ID" value="NZ_BAABHR010000022.1"/>
</dbReference>
<feature type="domain" description="AB hydrolase-1" evidence="2">
    <location>
        <begin position="38"/>
        <end position="286"/>
    </location>
</feature>
<dbReference type="PRINTS" id="PR00412">
    <property type="entry name" value="EPOXHYDRLASE"/>
</dbReference>
<evidence type="ECO:0000256" key="1">
    <source>
        <dbReference type="ARBA" id="ARBA00022801"/>
    </source>
</evidence>
<gene>
    <name evidence="3" type="ORF">EV188_104579</name>
</gene>
<evidence type="ECO:0000313" key="3">
    <source>
        <dbReference type="EMBL" id="TDQ58832.1"/>
    </source>
</evidence>
<dbReference type="PANTHER" id="PTHR42977:SF3">
    <property type="entry name" value="AB HYDROLASE-1 DOMAIN-CONTAINING PROTEIN"/>
    <property type="match status" value="1"/>
</dbReference>
<evidence type="ECO:0000313" key="4">
    <source>
        <dbReference type="Proteomes" id="UP000295705"/>
    </source>
</evidence>
<dbReference type="InterPro" id="IPR000073">
    <property type="entry name" value="AB_hydrolase_1"/>
</dbReference>